<dbReference type="Pfam" id="PF00583">
    <property type="entry name" value="Acetyltransf_1"/>
    <property type="match status" value="1"/>
</dbReference>
<dbReference type="EMBL" id="AVPE01000011">
    <property type="protein sequence ID" value="KGX91107.1"/>
    <property type="molecule type" value="Genomic_DNA"/>
</dbReference>
<dbReference type="STRING" id="1385510.GCA_000425205_02603"/>
<dbReference type="InterPro" id="IPR016181">
    <property type="entry name" value="Acyl_CoA_acyltransferase"/>
</dbReference>
<dbReference type="OrthoDB" id="9805924at2"/>
<name>A0A0A5I5K3_9BACI</name>
<dbReference type="Proteomes" id="UP000030528">
    <property type="component" value="Unassembled WGS sequence"/>
</dbReference>
<feature type="domain" description="N-acetyltransferase" evidence="1">
    <location>
        <begin position="1"/>
        <end position="141"/>
    </location>
</feature>
<gene>
    <name evidence="2" type="ORF">N781_05270</name>
</gene>
<protein>
    <submittedName>
        <fullName evidence="2">N-acetyltransferase</fullName>
    </submittedName>
</protein>
<comment type="caution">
    <text evidence="2">The sequence shown here is derived from an EMBL/GenBank/DDBJ whole genome shotgun (WGS) entry which is preliminary data.</text>
</comment>
<dbReference type="AlphaFoldDB" id="A0A0A5I5K3"/>
<dbReference type="Gene3D" id="3.40.630.30">
    <property type="match status" value="1"/>
</dbReference>
<dbReference type="SUPFAM" id="SSF55729">
    <property type="entry name" value="Acyl-CoA N-acyltransferases (Nat)"/>
    <property type="match status" value="1"/>
</dbReference>
<dbReference type="RefSeq" id="WP_026800929.1">
    <property type="nucleotide sequence ID" value="NZ_AULI01000011.1"/>
</dbReference>
<dbReference type="InterPro" id="IPR000182">
    <property type="entry name" value="GNAT_dom"/>
</dbReference>
<organism evidence="2 3">
    <name type="scientific">Pontibacillus halophilus JSM 076056 = DSM 19796</name>
    <dbReference type="NCBI Taxonomy" id="1385510"/>
    <lineage>
        <taxon>Bacteria</taxon>
        <taxon>Bacillati</taxon>
        <taxon>Bacillota</taxon>
        <taxon>Bacilli</taxon>
        <taxon>Bacillales</taxon>
        <taxon>Bacillaceae</taxon>
        <taxon>Pontibacillus</taxon>
    </lineage>
</organism>
<sequence length="141" mass="16580">MIHHLHRDEEILSAYPIMRQLRTHLEEEEYKALVREAMEVDRYHLVAYSMNGAIVSVVGFKPMTTLYYGRFVWVCDLVTDEMHRSKGLGEILLSYVEDWARQHAFTSVALSSGLSRHGAHDFYEEQMGYDRVSYVFKRVFN</sequence>
<accession>A0A0A5I5K3</accession>
<evidence type="ECO:0000313" key="2">
    <source>
        <dbReference type="EMBL" id="KGX91107.1"/>
    </source>
</evidence>
<dbReference type="CDD" id="cd04301">
    <property type="entry name" value="NAT_SF"/>
    <property type="match status" value="1"/>
</dbReference>
<evidence type="ECO:0000259" key="1">
    <source>
        <dbReference type="PROSITE" id="PS51186"/>
    </source>
</evidence>
<dbReference type="PROSITE" id="PS51186">
    <property type="entry name" value="GNAT"/>
    <property type="match status" value="1"/>
</dbReference>
<evidence type="ECO:0000313" key="3">
    <source>
        <dbReference type="Proteomes" id="UP000030528"/>
    </source>
</evidence>
<reference evidence="2 3" key="1">
    <citation type="submission" date="2013-08" db="EMBL/GenBank/DDBJ databases">
        <authorList>
            <person name="Huang J."/>
            <person name="Wang G."/>
        </authorList>
    </citation>
    <scope>NUCLEOTIDE SEQUENCE [LARGE SCALE GENOMIC DNA]</scope>
    <source>
        <strain evidence="2 3">JSM 076056</strain>
    </source>
</reference>
<dbReference type="eggNOG" id="COG0456">
    <property type="taxonomic scope" value="Bacteria"/>
</dbReference>
<keyword evidence="2" id="KW-0808">Transferase</keyword>
<proteinExistence type="predicted"/>
<dbReference type="GO" id="GO:0016747">
    <property type="term" value="F:acyltransferase activity, transferring groups other than amino-acyl groups"/>
    <property type="evidence" value="ECO:0007669"/>
    <property type="project" value="InterPro"/>
</dbReference>
<keyword evidence="3" id="KW-1185">Reference proteome</keyword>